<dbReference type="AlphaFoldDB" id="A0A9P0W0G4"/>
<proteinExistence type="inferred from homology"/>
<dbReference type="InterPro" id="IPR051153">
    <property type="entry name" value="Yeast_CWMannoprotein_PIR"/>
</dbReference>
<evidence type="ECO:0000256" key="1">
    <source>
        <dbReference type="ARBA" id="ARBA00004191"/>
    </source>
</evidence>
<evidence type="ECO:0000256" key="5">
    <source>
        <dbReference type="ARBA" id="ARBA00038219"/>
    </source>
</evidence>
<dbReference type="Proteomes" id="UP000837801">
    <property type="component" value="Unassembled WGS sequence"/>
</dbReference>
<keyword evidence="2" id="KW-0134">Cell wall</keyword>
<organism evidence="8 9">
    <name type="scientific">[Candida] railenensis</name>
    <dbReference type="NCBI Taxonomy" id="45579"/>
    <lineage>
        <taxon>Eukaryota</taxon>
        <taxon>Fungi</taxon>
        <taxon>Dikarya</taxon>
        <taxon>Ascomycota</taxon>
        <taxon>Saccharomycotina</taxon>
        <taxon>Pichiomycetes</taxon>
        <taxon>Debaryomycetaceae</taxon>
        <taxon>Kurtzmaniella</taxon>
    </lineage>
</organism>
<dbReference type="PANTHER" id="PTHR47254">
    <property type="entry name" value="CELL WALL MANNOPROTEIN CIS3-RELATED"/>
    <property type="match status" value="1"/>
</dbReference>
<gene>
    <name evidence="8" type="ORF">CLIB1423_17S02806</name>
</gene>
<dbReference type="GO" id="GO:0005199">
    <property type="term" value="F:structural constituent of cell wall"/>
    <property type="evidence" value="ECO:0007669"/>
    <property type="project" value="TreeGrafter"/>
</dbReference>
<dbReference type="PANTHER" id="PTHR47254:SF1">
    <property type="entry name" value="CELL WALL MANNOPROTEIN CIS3-RELATED"/>
    <property type="match status" value="1"/>
</dbReference>
<sequence>MAAKIAAASYDPSADDDWTQFKPECSTLAGSHVTLPFQFGFVVNPYYVNEAGEYEEPIVTPVPRSTTKYYETSRVTTITTRHGTTFTTSEINTVPKPTKAAVIHQIYDGQIQNFDEPCDDEVEEPCDDFYEEPCEDTYDEEPCDTPCEEGEEEPCEEGEEEPCEDDEDHIYKRNDEDCDEEFVSPVYTVACSTDSVLKMTLTGSILRDGENRIGSIVGSRQFQFDGPVPQYGTIYAAGWSVTSDGQLALGDSTKFYQCASGGFYNIYDTSIAEQCSPVTLDVVEIIECEGEADSYEDVY</sequence>
<comment type="subcellular location">
    <subcellularLocation>
        <location evidence="1">Secreted</location>
        <location evidence="1">Cell wall</location>
    </subcellularLocation>
</comment>
<accession>A0A9P0W0G4</accession>
<dbReference type="GO" id="GO:0031505">
    <property type="term" value="P:fungal-type cell wall organization"/>
    <property type="evidence" value="ECO:0007669"/>
    <property type="project" value="TreeGrafter"/>
</dbReference>
<evidence type="ECO:0000313" key="8">
    <source>
        <dbReference type="EMBL" id="CAH2354601.1"/>
    </source>
</evidence>
<dbReference type="InterPro" id="IPR054508">
    <property type="entry name" value="PIR1-like_C"/>
</dbReference>
<evidence type="ECO:0000256" key="4">
    <source>
        <dbReference type="ARBA" id="ARBA00022729"/>
    </source>
</evidence>
<evidence type="ECO:0000259" key="7">
    <source>
        <dbReference type="Pfam" id="PF22799"/>
    </source>
</evidence>
<feature type="domain" description="Cell wall mannoprotein PIR1-like C-terminal" evidence="7">
    <location>
        <begin position="205"/>
        <end position="278"/>
    </location>
</feature>
<dbReference type="Pfam" id="PF22799">
    <property type="entry name" value="PIR1-like_C"/>
    <property type="match status" value="1"/>
</dbReference>
<dbReference type="EMBL" id="CAKXYY010000017">
    <property type="protein sequence ID" value="CAH2354601.1"/>
    <property type="molecule type" value="Genomic_DNA"/>
</dbReference>
<evidence type="ECO:0000256" key="6">
    <source>
        <dbReference type="SAM" id="MobiDB-lite"/>
    </source>
</evidence>
<comment type="caution">
    <text evidence="8">The sequence shown here is derived from an EMBL/GenBank/DDBJ whole genome shotgun (WGS) entry which is preliminary data.</text>
</comment>
<reference evidence="8" key="1">
    <citation type="submission" date="2022-03" db="EMBL/GenBank/DDBJ databases">
        <authorList>
            <person name="Legras J.-L."/>
            <person name="Devillers H."/>
            <person name="Grondin C."/>
        </authorList>
    </citation>
    <scope>NUCLEOTIDE SEQUENCE</scope>
    <source>
        <strain evidence="8">CLIB 1423</strain>
    </source>
</reference>
<keyword evidence="4" id="KW-0732">Signal</keyword>
<keyword evidence="3" id="KW-0964">Secreted</keyword>
<feature type="region of interest" description="Disordered" evidence="6">
    <location>
        <begin position="133"/>
        <end position="166"/>
    </location>
</feature>
<evidence type="ECO:0000256" key="2">
    <source>
        <dbReference type="ARBA" id="ARBA00022512"/>
    </source>
</evidence>
<protein>
    <submittedName>
        <fullName evidence="8">Cell wall mannoprotein Pir3p</fullName>
    </submittedName>
</protein>
<dbReference type="GO" id="GO:0009277">
    <property type="term" value="C:fungal-type cell wall"/>
    <property type="evidence" value="ECO:0007669"/>
    <property type="project" value="TreeGrafter"/>
</dbReference>
<evidence type="ECO:0000256" key="3">
    <source>
        <dbReference type="ARBA" id="ARBA00022525"/>
    </source>
</evidence>
<keyword evidence="9" id="KW-1185">Reference proteome</keyword>
<evidence type="ECO:0000313" key="9">
    <source>
        <dbReference type="Proteomes" id="UP000837801"/>
    </source>
</evidence>
<name>A0A9P0W0G4_9ASCO</name>
<comment type="similarity">
    <text evidence="5">Belongs to the PIR protein family.</text>
</comment>
<dbReference type="OrthoDB" id="5415592at2759"/>